<organism evidence="2 3">
    <name type="scientific">Neobacillus rhizophilus</name>
    <dbReference type="NCBI Taxonomy" id="2833579"/>
    <lineage>
        <taxon>Bacteria</taxon>
        <taxon>Bacillati</taxon>
        <taxon>Bacillota</taxon>
        <taxon>Bacilli</taxon>
        <taxon>Bacillales</taxon>
        <taxon>Bacillaceae</taxon>
        <taxon>Neobacillus</taxon>
    </lineage>
</organism>
<comment type="caution">
    <text evidence="2">The sequence shown here is derived from an EMBL/GenBank/DDBJ whole genome shotgun (WGS) entry which is preliminary data.</text>
</comment>
<protein>
    <submittedName>
        <fullName evidence="2">C39 family peptidase</fullName>
    </submittedName>
</protein>
<feature type="domain" description="Peptidase C39-like" evidence="1">
    <location>
        <begin position="2"/>
        <end position="58"/>
    </location>
</feature>
<proteinExistence type="predicted"/>
<evidence type="ECO:0000313" key="2">
    <source>
        <dbReference type="EMBL" id="MBS4211637.1"/>
    </source>
</evidence>
<dbReference type="InterPro" id="IPR039564">
    <property type="entry name" value="Peptidase_C39-like"/>
</dbReference>
<evidence type="ECO:0000259" key="1">
    <source>
        <dbReference type="Pfam" id="PF13529"/>
    </source>
</evidence>
<name>A0A942U3I6_9BACI</name>
<keyword evidence="3" id="KW-1185">Reference proteome</keyword>
<dbReference type="EMBL" id="JAGYPF010000001">
    <property type="protein sequence ID" value="MBS4211637.1"/>
    <property type="molecule type" value="Genomic_DNA"/>
</dbReference>
<dbReference type="Proteomes" id="UP000679749">
    <property type="component" value="Unassembled WGS sequence"/>
</dbReference>
<dbReference type="PANTHER" id="PTHR37806">
    <property type="entry name" value="LMO0724 PROTEIN"/>
    <property type="match status" value="1"/>
</dbReference>
<dbReference type="Gene3D" id="3.90.70.10">
    <property type="entry name" value="Cysteine proteinases"/>
    <property type="match status" value="1"/>
</dbReference>
<dbReference type="Pfam" id="PF13529">
    <property type="entry name" value="Peptidase_C39_2"/>
    <property type="match status" value="1"/>
</dbReference>
<dbReference type="AlphaFoldDB" id="A0A942U3I6"/>
<reference evidence="2" key="1">
    <citation type="submission" date="2021-05" db="EMBL/GenBank/DDBJ databases">
        <title>Novel Bacillus species.</title>
        <authorList>
            <person name="Liu G."/>
        </authorList>
    </citation>
    <scope>NUCLEOTIDE SEQUENCE</scope>
    <source>
        <strain evidence="2">FJAT-49825</strain>
    </source>
</reference>
<accession>A0A942U3I6</accession>
<sequence length="89" mass="10217">MLNNGSPVWVITNSRFASLPQSEYSTWNTASGKVQITYREHSVLLVGYDENNVYLKDPLAEQPYKSVPRNSFEESWIQMGQQAVSYQQN</sequence>
<evidence type="ECO:0000313" key="3">
    <source>
        <dbReference type="Proteomes" id="UP000679749"/>
    </source>
</evidence>
<gene>
    <name evidence="2" type="ORF">KHA99_04070</name>
</gene>
<dbReference type="PANTHER" id="PTHR37806:SF1">
    <property type="entry name" value="PEPTIDASE C39-LIKE DOMAIN-CONTAINING PROTEIN"/>
    <property type="match status" value="1"/>
</dbReference>